<dbReference type="CDD" id="cd02440">
    <property type="entry name" value="AdoMet_MTases"/>
    <property type="match status" value="1"/>
</dbReference>
<evidence type="ECO:0000256" key="1">
    <source>
        <dbReference type="SAM" id="SignalP"/>
    </source>
</evidence>
<protein>
    <submittedName>
        <fullName evidence="2">Phospholipid methyltransferase</fullName>
    </submittedName>
</protein>
<dbReference type="Pfam" id="PF13489">
    <property type="entry name" value="Methyltransf_23"/>
    <property type="match status" value="1"/>
</dbReference>
<name>A0A8H3ZMV6_9PEZI</name>
<accession>A0A8H3ZMV6</accession>
<proteinExistence type="predicted"/>
<dbReference type="OrthoDB" id="540004at2759"/>
<dbReference type="PANTHER" id="PTHR45036:SF1">
    <property type="entry name" value="METHYLTRANSFERASE LIKE 7A"/>
    <property type="match status" value="1"/>
</dbReference>
<evidence type="ECO:0000313" key="2">
    <source>
        <dbReference type="EMBL" id="KAF0325809.1"/>
    </source>
</evidence>
<dbReference type="InterPro" id="IPR029063">
    <property type="entry name" value="SAM-dependent_MTases_sf"/>
</dbReference>
<dbReference type="GO" id="GO:0008168">
    <property type="term" value="F:methyltransferase activity"/>
    <property type="evidence" value="ECO:0007669"/>
    <property type="project" value="UniProtKB-KW"/>
</dbReference>
<dbReference type="Gene3D" id="3.40.50.150">
    <property type="entry name" value="Vaccinia Virus protein VP39"/>
    <property type="match status" value="1"/>
</dbReference>
<feature type="chain" id="PRO_5034195895" evidence="1">
    <location>
        <begin position="25"/>
        <end position="280"/>
    </location>
</feature>
<organism evidence="2 3">
    <name type="scientific">Colletotrichum asianum</name>
    <dbReference type="NCBI Taxonomy" id="702518"/>
    <lineage>
        <taxon>Eukaryota</taxon>
        <taxon>Fungi</taxon>
        <taxon>Dikarya</taxon>
        <taxon>Ascomycota</taxon>
        <taxon>Pezizomycotina</taxon>
        <taxon>Sordariomycetes</taxon>
        <taxon>Hypocreomycetidae</taxon>
        <taxon>Glomerellales</taxon>
        <taxon>Glomerellaceae</taxon>
        <taxon>Colletotrichum</taxon>
        <taxon>Colletotrichum gloeosporioides species complex</taxon>
    </lineage>
</organism>
<evidence type="ECO:0000313" key="3">
    <source>
        <dbReference type="Proteomes" id="UP000434172"/>
    </source>
</evidence>
<dbReference type="InterPro" id="IPR052356">
    <property type="entry name" value="Thiol_S-MT"/>
</dbReference>
<keyword evidence="2" id="KW-0808">Transferase</keyword>
<dbReference type="EMBL" id="WOWK01000034">
    <property type="protein sequence ID" value="KAF0325809.1"/>
    <property type="molecule type" value="Genomic_DNA"/>
</dbReference>
<dbReference type="Proteomes" id="UP000434172">
    <property type="component" value="Unassembled WGS sequence"/>
</dbReference>
<dbReference type="AlphaFoldDB" id="A0A8H3ZMV6"/>
<dbReference type="PANTHER" id="PTHR45036">
    <property type="entry name" value="METHYLTRANSFERASE LIKE 7B"/>
    <property type="match status" value="1"/>
</dbReference>
<keyword evidence="2" id="KW-0489">Methyltransferase</keyword>
<keyword evidence="1" id="KW-0732">Signal</keyword>
<reference evidence="2 3" key="1">
    <citation type="submission" date="2019-12" db="EMBL/GenBank/DDBJ databases">
        <title>A genome sequence resource for the geographically widespread anthracnose pathogen Colletotrichum asianum.</title>
        <authorList>
            <person name="Meng Y."/>
        </authorList>
    </citation>
    <scope>NUCLEOTIDE SEQUENCE [LARGE SCALE GENOMIC DNA]</scope>
    <source>
        <strain evidence="2 3">ICMP 18580</strain>
    </source>
</reference>
<dbReference type="GO" id="GO:0032259">
    <property type="term" value="P:methylation"/>
    <property type="evidence" value="ECO:0007669"/>
    <property type="project" value="UniProtKB-KW"/>
</dbReference>
<comment type="caution">
    <text evidence="2">The sequence shown here is derived from an EMBL/GenBank/DDBJ whole genome shotgun (WGS) entry which is preliminary data.</text>
</comment>
<sequence length="280" mass="30670">MITYLIQPWLFMAFSLVYLPVTVAKLVASGDVKAFLSWSAFKEAWFGNFWVVMGPKAKAGAEPMVFPLLEGRVRGGNISAQMSGKPLEGIVLEIGAGSGMWMDAHVKVLGAAKAQSLRGPTKIYGVEPNPLSAASLKRRAQEAGLEKTYEVVPVGIEDLQNETAWGGKIEPGSVDCIMTVQCLCSIPEPEKNIRLLYGYLKKGGRWYVYEHVKAERGLVIPLYQMFTNIFWEQAMGSCHLCRRTGQTLQQVGPWAEVDLAAPAGESPNEVIPHIVGTLTK</sequence>
<keyword evidence="3" id="KW-1185">Reference proteome</keyword>
<gene>
    <name evidence="2" type="ORF">GQ607_006941</name>
</gene>
<feature type="signal peptide" evidence="1">
    <location>
        <begin position="1"/>
        <end position="24"/>
    </location>
</feature>
<dbReference type="SUPFAM" id="SSF53335">
    <property type="entry name" value="S-adenosyl-L-methionine-dependent methyltransferases"/>
    <property type="match status" value="1"/>
</dbReference>